<dbReference type="KEGG" id="fng:JM64_06135"/>
<name>A0A172T3P9_FERPE</name>
<reference evidence="1 2" key="1">
    <citation type="submission" date="2014-08" db="EMBL/GenBank/DDBJ databases">
        <title>Fervidobacterium pennivorans DYC genome.</title>
        <authorList>
            <person name="Wushke S."/>
        </authorList>
    </citation>
    <scope>NUCLEOTIDE SEQUENCE [LARGE SCALE GENOMIC DNA]</scope>
    <source>
        <strain evidence="1 2">DYC</strain>
    </source>
</reference>
<gene>
    <name evidence="1" type="ORF">JM64_06135</name>
</gene>
<dbReference type="EMBL" id="CP011393">
    <property type="protein sequence ID" value="ANE41584.1"/>
    <property type="molecule type" value="Genomic_DNA"/>
</dbReference>
<evidence type="ECO:0000313" key="1">
    <source>
        <dbReference type="EMBL" id="ANE41584.1"/>
    </source>
</evidence>
<dbReference type="AlphaFoldDB" id="A0A172T3P9"/>
<dbReference type="Proteomes" id="UP000077096">
    <property type="component" value="Chromosome"/>
</dbReference>
<dbReference type="Gene3D" id="1.50.10.10">
    <property type="match status" value="1"/>
</dbReference>
<accession>A0A172T3P9</accession>
<dbReference type="GO" id="GO:0005975">
    <property type="term" value="P:carbohydrate metabolic process"/>
    <property type="evidence" value="ECO:0007669"/>
    <property type="project" value="InterPro"/>
</dbReference>
<evidence type="ECO:0000313" key="2">
    <source>
        <dbReference type="Proteomes" id="UP000077096"/>
    </source>
</evidence>
<dbReference type="InterPro" id="IPR012341">
    <property type="entry name" value="6hp_glycosidase-like_sf"/>
</dbReference>
<dbReference type="SUPFAM" id="SSF48208">
    <property type="entry name" value="Six-hairpin glycosidases"/>
    <property type="match status" value="1"/>
</dbReference>
<organism evidence="1 2">
    <name type="scientific">Fervidobacterium pennivorans</name>
    <dbReference type="NCBI Taxonomy" id="93466"/>
    <lineage>
        <taxon>Bacteria</taxon>
        <taxon>Thermotogati</taxon>
        <taxon>Thermotogota</taxon>
        <taxon>Thermotogae</taxon>
        <taxon>Thermotogales</taxon>
        <taxon>Fervidobacteriaceae</taxon>
        <taxon>Fervidobacterium</taxon>
    </lineage>
</organism>
<dbReference type="InterPro" id="IPR008928">
    <property type="entry name" value="6-hairpin_glycosidase_sf"/>
</dbReference>
<dbReference type="PATRIC" id="fig|93466.3.peg.1304"/>
<sequence>MKRVFVAFVTVILSYVCFGGIIFNNTHLERLSQQFTLNGEIVKGYWVYANNKGDYFEVTTAQNEGDFCVDDVARVVLLYTEAYEILKEEKYLSLAIEASKFVLQMQATDGEFYNFAWQDGTINKYGVTSEKSSSWWTLRAFAALSKLSQYYKDTKVVNAVRKAYSAIKKSPPVYGDQLAMYILGLSYYVISTKDENAKKELMKYANELINYQWKEYKYLPGFFSVYQDKFNWNGWGNHYPEALIEAYKILGDNRYLSIARESLDSQVPLLLSTGLIYSIGRYVKLFPELAYALECVAVPSVKLYEMTKDEKYAYYSALLTSWLFGKNRLNIRMLGENGEGYDGLEYMHYNRNAGAESTICALRTLLYATKLPEDFQNLATKPVILGRNGMIVLEVEAFDPGLSSVRFISGDFGGGAVFQIEGKAKLKKEILEIPEGHYFAFLSGDFKNTTVIVSSKSQVKKEISGSGLFEIGEIEVGRTITVSVSNQCLVDQLILIPQNTGITFKINDKVLTLYYDFNSRKNKIIDQALFLGKEASVFNALTPKLRFVDSFTILELRELFNNDGFAIPQKPGNFDNLGGIVGAYLPENEVSEGIIIVNGVPFEVVANGNDNIRCNGQKIVLQQPINCTKIYILAAANHGDYKVDFLINQKAYSVKINDWCNQPNATEFDYRYIQSGERQYIKCGLSLYELDISSLNEALEEIILPREINVHIFGITLR</sequence>
<proteinExistence type="predicted"/>
<dbReference type="OrthoDB" id="9795873at2"/>
<protein>
    <submittedName>
        <fullName evidence="1">Uncharacterized protein</fullName>
    </submittedName>
</protein>